<dbReference type="PROSITE" id="PS50817">
    <property type="entry name" value="INTEIN_N_TER"/>
    <property type="match status" value="1"/>
</dbReference>
<keyword evidence="8" id="KW-1185">Reference proteome</keyword>
<dbReference type="PANTHER" id="PTHR46706:SF12">
    <property type="entry name" value="PROTEIN QUA-1-RELATED"/>
    <property type="match status" value="1"/>
</dbReference>
<evidence type="ECO:0000313" key="8">
    <source>
        <dbReference type="Proteomes" id="UP001328107"/>
    </source>
</evidence>
<dbReference type="InterPro" id="IPR036844">
    <property type="entry name" value="Hint_dom_sf"/>
</dbReference>
<dbReference type="EMBL" id="BTRK01000004">
    <property type="protein sequence ID" value="GMR44642.1"/>
    <property type="molecule type" value="Genomic_DNA"/>
</dbReference>
<dbReference type="Gene3D" id="2.170.16.10">
    <property type="entry name" value="Hedgehog/Intein (Hint) domain"/>
    <property type="match status" value="1"/>
</dbReference>
<keyword evidence="2" id="KW-0217">Developmental protein</keyword>
<evidence type="ECO:0000256" key="5">
    <source>
        <dbReference type="SAM" id="SignalP"/>
    </source>
</evidence>
<feature type="compositionally biased region" description="Basic residues" evidence="4">
    <location>
        <begin position="253"/>
        <end position="275"/>
    </location>
</feature>
<dbReference type="InterPro" id="IPR052140">
    <property type="entry name" value="Dev_Signal_Hedgehog-like"/>
</dbReference>
<feature type="region of interest" description="Disordered" evidence="4">
    <location>
        <begin position="240"/>
        <end position="279"/>
    </location>
</feature>
<evidence type="ECO:0000313" key="7">
    <source>
        <dbReference type="EMBL" id="GMR44642.1"/>
    </source>
</evidence>
<sequence length="572" mass="61851">TMLGRLLVAGALLATAHASYCGESMVPFSFEVLASGQPVLGCARPTCFGWAPSGQPYSHQATFYRIRGTADGFTRVEDPVSIPPFVQGDVRFHKPQAAHCEPGFGSISCAGANSWIGGIAPLINLTSYPTTVRCCVYEPLNQSEDRGVASVAGGQIVVGGEVFSDGIQYAFDYISDVTKHVNFDRSVQYDVAIRRFACAPLPGPTRVVDNEKEVKHADIRFAPRAYQDPLQAVSEPLAPPARVERQHGSGSHGHSHGSHGSHGSHSHGSHSHGSHGSRESKIALQNVQSNDFEENGVIEEIVREEGVQLPPGTQFQQQPLPVQQPPPVQPAPQFYPPQYAPVAPVAAQAGYFPVAAQSGGFWLCFSGDMTVQMADGSEKQMDQLEKNDFVLSMTPSGITHVPVSFWLHRNPEAVAEFHRFETEDGRTIKLTAQHYIYKGDCANVGQTLPVEAVARSAVYAEEVSEGDCLYTVDGENVKEVRVVKADRVTETGIYAPMTSNGKIVVGGVYASCHTSVHSHTIQKTYFSAMNSLRAVWASVFGESDNSFIDTPYGLDLFKSVLDLIAPKGLTTF</sequence>
<dbReference type="Pfam" id="PF01079">
    <property type="entry name" value="Hint"/>
    <property type="match status" value="1"/>
</dbReference>
<dbReference type="CDD" id="cd00081">
    <property type="entry name" value="Hint"/>
    <property type="match status" value="1"/>
</dbReference>
<proteinExistence type="predicted"/>
<reference evidence="8" key="1">
    <citation type="submission" date="2022-10" db="EMBL/GenBank/DDBJ databases">
        <title>Genome assembly of Pristionchus species.</title>
        <authorList>
            <person name="Yoshida K."/>
            <person name="Sommer R.J."/>
        </authorList>
    </citation>
    <scope>NUCLEOTIDE SEQUENCE [LARGE SCALE GENOMIC DNA]</scope>
    <source>
        <strain evidence="8">RS5460</strain>
    </source>
</reference>
<protein>
    <recommendedName>
        <fullName evidence="6">Hint domain-containing protein</fullName>
    </recommendedName>
</protein>
<evidence type="ECO:0000256" key="2">
    <source>
        <dbReference type="ARBA" id="ARBA00022473"/>
    </source>
</evidence>
<dbReference type="InterPro" id="IPR003587">
    <property type="entry name" value="Hint_dom_N"/>
</dbReference>
<comment type="caution">
    <text evidence="7">The sequence shown here is derived from an EMBL/GenBank/DDBJ whole genome shotgun (WGS) entry which is preliminary data.</text>
</comment>
<dbReference type="GO" id="GO:0007267">
    <property type="term" value="P:cell-cell signaling"/>
    <property type="evidence" value="ECO:0007669"/>
    <property type="project" value="InterPro"/>
</dbReference>
<dbReference type="AlphaFoldDB" id="A0AAN5CHR1"/>
<keyword evidence="3 5" id="KW-0732">Signal</keyword>
<dbReference type="GO" id="GO:0016539">
    <property type="term" value="P:intein-mediated protein splicing"/>
    <property type="evidence" value="ECO:0007669"/>
    <property type="project" value="InterPro"/>
</dbReference>
<dbReference type="InterPro" id="IPR001657">
    <property type="entry name" value="Hedgehog"/>
</dbReference>
<accession>A0AAN5CHR1</accession>
<dbReference type="GO" id="GO:0048731">
    <property type="term" value="P:system development"/>
    <property type="evidence" value="ECO:0007669"/>
    <property type="project" value="UniProtKB-ARBA"/>
</dbReference>
<name>A0AAN5CHR1_9BILA</name>
<evidence type="ECO:0000256" key="1">
    <source>
        <dbReference type="ARBA" id="ARBA00004239"/>
    </source>
</evidence>
<dbReference type="SMART" id="SM00306">
    <property type="entry name" value="HintN"/>
    <property type="match status" value="1"/>
</dbReference>
<feature type="chain" id="PRO_5042830363" description="Hint domain-containing protein" evidence="5">
    <location>
        <begin position="19"/>
        <end position="572"/>
    </location>
</feature>
<feature type="signal peptide" evidence="5">
    <location>
        <begin position="1"/>
        <end position="18"/>
    </location>
</feature>
<dbReference type="PRINTS" id="PR00632">
    <property type="entry name" value="SONICHHOG"/>
</dbReference>
<comment type="subcellular location">
    <subcellularLocation>
        <location evidence="1">Secreted</location>
        <location evidence="1">Extracellular space</location>
    </subcellularLocation>
</comment>
<feature type="domain" description="Hint" evidence="6">
    <location>
        <begin position="362"/>
        <end position="473"/>
    </location>
</feature>
<dbReference type="Proteomes" id="UP001328107">
    <property type="component" value="Unassembled WGS sequence"/>
</dbReference>
<feature type="non-terminal residue" evidence="7">
    <location>
        <position position="1"/>
    </location>
</feature>
<dbReference type="PANTHER" id="PTHR46706">
    <property type="entry name" value="PROTEIN QUA-1-RELATED"/>
    <property type="match status" value="1"/>
</dbReference>
<dbReference type="SUPFAM" id="SSF51294">
    <property type="entry name" value="Hedgehog/intein (Hint) domain"/>
    <property type="match status" value="1"/>
</dbReference>
<dbReference type="InterPro" id="IPR001767">
    <property type="entry name" value="Hedgehog_Hint"/>
</dbReference>
<gene>
    <name evidence="7" type="ORF">PMAYCL1PPCAC_14837</name>
</gene>
<dbReference type="GO" id="GO:0005576">
    <property type="term" value="C:extracellular region"/>
    <property type="evidence" value="ECO:0007669"/>
    <property type="project" value="UniProtKB-SubCell"/>
</dbReference>
<evidence type="ECO:0000256" key="3">
    <source>
        <dbReference type="ARBA" id="ARBA00022729"/>
    </source>
</evidence>
<dbReference type="GO" id="GO:0016540">
    <property type="term" value="P:protein autoprocessing"/>
    <property type="evidence" value="ECO:0007669"/>
    <property type="project" value="InterPro"/>
</dbReference>
<dbReference type="InterPro" id="IPR006141">
    <property type="entry name" value="Intein_N"/>
</dbReference>
<organism evidence="7 8">
    <name type="scientific">Pristionchus mayeri</name>
    <dbReference type="NCBI Taxonomy" id="1317129"/>
    <lineage>
        <taxon>Eukaryota</taxon>
        <taxon>Metazoa</taxon>
        <taxon>Ecdysozoa</taxon>
        <taxon>Nematoda</taxon>
        <taxon>Chromadorea</taxon>
        <taxon>Rhabditida</taxon>
        <taxon>Rhabditina</taxon>
        <taxon>Diplogasteromorpha</taxon>
        <taxon>Diplogasteroidea</taxon>
        <taxon>Neodiplogasteridae</taxon>
        <taxon>Pristionchus</taxon>
    </lineage>
</organism>
<evidence type="ECO:0000259" key="6">
    <source>
        <dbReference type="SMART" id="SM00306"/>
    </source>
</evidence>
<evidence type="ECO:0000256" key="4">
    <source>
        <dbReference type="SAM" id="MobiDB-lite"/>
    </source>
</evidence>